<gene>
    <name evidence="7" type="ORF">AB1Y20_012496</name>
</gene>
<comment type="caution">
    <text evidence="7">The sequence shown here is derived from an EMBL/GenBank/DDBJ whole genome shotgun (WGS) entry which is preliminary data.</text>
</comment>
<feature type="region of interest" description="Disordered" evidence="5">
    <location>
        <begin position="291"/>
        <end position="310"/>
    </location>
</feature>
<evidence type="ECO:0008006" key="9">
    <source>
        <dbReference type="Google" id="ProtNLM"/>
    </source>
</evidence>
<feature type="compositionally biased region" description="Polar residues" evidence="5">
    <location>
        <begin position="291"/>
        <end position="300"/>
    </location>
</feature>
<dbReference type="PANTHER" id="PTHR12570:SF9">
    <property type="entry name" value="MAGNESIUM TRANSPORTER NIPA8-RELATED"/>
    <property type="match status" value="1"/>
</dbReference>
<keyword evidence="4 6" id="KW-0472">Membrane</keyword>
<evidence type="ECO:0000256" key="1">
    <source>
        <dbReference type="ARBA" id="ARBA00004141"/>
    </source>
</evidence>
<dbReference type="InterPro" id="IPR037185">
    <property type="entry name" value="EmrE-like"/>
</dbReference>
<dbReference type="EMBL" id="JBGBPQ010000024">
    <property type="protein sequence ID" value="KAL1499811.1"/>
    <property type="molecule type" value="Genomic_DNA"/>
</dbReference>
<comment type="subcellular location">
    <subcellularLocation>
        <location evidence="1">Membrane</location>
        <topology evidence="1">Multi-pass membrane protein</topology>
    </subcellularLocation>
</comment>
<evidence type="ECO:0000313" key="7">
    <source>
        <dbReference type="EMBL" id="KAL1499811.1"/>
    </source>
</evidence>
<dbReference type="InterPro" id="IPR008521">
    <property type="entry name" value="Mg_trans_NIPA"/>
</dbReference>
<feature type="transmembrane region" description="Helical" evidence="6">
    <location>
        <begin position="133"/>
        <end position="155"/>
    </location>
</feature>
<accession>A0AB34ILH5</accession>
<feature type="transmembrane region" description="Helical" evidence="6">
    <location>
        <begin position="230"/>
        <end position="252"/>
    </location>
</feature>
<protein>
    <recommendedName>
        <fullName evidence="9">Magnesium transporter</fullName>
    </recommendedName>
</protein>
<evidence type="ECO:0000256" key="3">
    <source>
        <dbReference type="ARBA" id="ARBA00022989"/>
    </source>
</evidence>
<reference evidence="7 8" key="1">
    <citation type="journal article" date="2024" name="Science">
        <title>Giant polyketide synthase enzymes in the biosynthesis of giant marine polyether toxins.</title>
        <authorList>
            <person name="Fallon T.R."/>
            <person name="Shende V.V."/>
            <person name="Wierzbicki I.H."/>
            <person name="Pendleton A.L."/>
            <person name="Watervoot N.F."/>
            <person name="Auber R.P."/>
            <person name="Gonzalez D.J."/>
            <person name="Wisecaver J.H."/>
            <person name="Moore B.S."/>
        </authorList>
    </citation>
    <scope>NUCLEOTIDE SEQUENCE [LARGE SCALE GENOMIC DNA]</scope>
    <source>
        <strain evidence="7 8">12B1</strain>
    </source>
</reference>
<dbReference type="AlphaFoldDB" id="A0AB34ILH5"/>
<evidence type="ECO:0000256" key="2">
    <source>
        <dbReference type="ARBA" id="ARBA00022692"/>
    </source>
</evidence>
<keyword evidence="2 6" id="KW-0812">Transmembrane</keyword>
<feature type="transmembrane region" description="Helical" evidence="6">
    <location>
        <begin position="167"/>
        <end position="189"/>
    </location>
</feature>
<feature type="transmembrane region" description="Helical" evidence="6">
    <location>
        <begin position="44"/>
        <end position="65"/>
    </location>
</feature>
<evidence type="ECO:0000256" key="4">
    <source>
        <dbReference type="ARBA" id="ARBA00023136"/>
    </source>
</evidence>
<keyword evidence="8" id="KW-1185">Reference proteome</keyword>
<feature type="transmembrane region" description="Helical" evidence="6">
    <location>
        <begin position="6"/>
        <end position="24"/>
    </location>
</feature>
<organism evidence="7 8">
    <name type="scientific">Prymnesium parvum</name>
    <name type="common">Toxic golden alga</name>
    <dbReference type="NCBI Taxonomy" id="97485"/>
    <lineage>
        <taxon>Eukaryota</taxon>
        <taxon>Haptista</taxon>
        <taxon>Haptophyta</taxon>
        <taxon>Prymnesiophyceae</taxon>
        <taxon>Prymnesiales</taxon>
        <taxon>Prymnesiaceae</taxon>
        <taxon>Prymnesium</taxon>
    </lineage>
</organism>
<dbReference type="Proteomes" id="UP001515480">
    <property type="component" value="Unassembled WGS sequence"/>
</dbReference>
<keyword evidence="3 6" id="KW-1133">Transmembrane helix</keyword>
<evidence type="ECO:0000256" key="5">
    <source>
        <dbReference type="SAM" id="MobiDB-lite"/>
    </source>
</evidence>
<dbReference type="SUPFAM" id="SSF103481">
    <property type="entry name" value="Multidrug resistance efflux transporter EmrE"/>
    <property type="match status" value="1"/>
</dbReference>
<feature type="transmembrane region" description="Helical" evidence="6">
    <location>
        <begin position="71"/>
        <end position="91"/>
    </location>
</feature>
<feature type="transmembrane region" description="Helical" evidence="6">
    <location>
        <begin position="264"/>
        <end position="284"/>
    </location>
</feature>
<name>A0AB34ILH5_PRYPA</name>
<dbReference type="Pfam" id="PF05653">
    <property type="entry name" value="Mg_trans_NIPA"/>
    <property type="match status" value="1"/>
</dbReference>
<feature type="transmembrane region" description="Helical" evidence="6">
    <location>
        <begin position="103"/>
        <end position="121"/>
    </location>
</feature>
<evidence type="ECO:0000313" key="8">
    <source>
        <dbReference type="Proteomes" id="UP001515480"/>
    </source>
</evidence>
<evidence type="ECO:0000256" key="6">
    <source>
        <dbReference type="SAM" id="Phobius"/>
    </source>
</evidence>
<dbReference type="PANTHER" id="PTHR12570">
    <property type="match status" value="1"/>
</dbReference>
<feature type="transmembrane region" description="Helical" evidence="6">
    <location>
        <begin position="195"/>
        <end position="218"/>
    </location>
</feature>
<proteinExistence type="predicted"/>
<dbReference type="GO" id="GO:0016020">
    <property type="term" value="C:membrane"/>
    <property type="evidence" value="ECO:0007669"/>
    <property type="project" value="UniProtKB-SubCell"/>
</dbReference>
<sequence>MPSELLGLSILPLGCFSSATGLLLMKSSTELQPELPPWRSWRWLLGFSLLGIVATSIEVVVLRLLPISLVAPFSGLTICFSLAVASTGLIVPAELLCPHDYCGIFLILVGVTGVGMFGPHGNDSTVDALVSGLTQPAFVVFAMTSVLAALSRLWVVRSSARAAPTGVVLSAYSAASCGALSQLMLKLLAMSANTLATGGLLTVCVALALLGVLAPLHLHLLNLTLASGSVSVAVPLYQCLLISVGTCTGGVFFGEFAHVSSYQLMGYCAGVAAAAGGLAVLSLGGDDGNILTPSEGSPSSEDVPLQDSHEPLPSVKRVSLRMSTSAGCRRRASSQLMLPMGFAAAHLYLEHLHDQASRNNLKRSCSLPAVELRKVLDEMKMEPRRARSVSMLCQ</sequence>
<dbReference type="GO" id="GO:0015095">
    <property type="term" value="F:magnesium ion transmembrane transporter activity"/>
    <property type="evidence" value="ECO:0007669"/>
    <property type="project" value="InterPro"/>
</dbReference>